<dbReference type="OrthoDB" id="2437133at2759"/>
<reference evidence="2" key="1">
    <citation type="submission" date="2021-06" db="EMBL/GenBank/DDBJ databases">
        <authorList>
            <person name="Kallberg Y."/>
            <person name="Tangrot J."/>
            <person name="Rosling A."/>
        </authorList>
    </citation>
    <scope>NUCLEOTIDE SEQUENCE</scope>
    <source>
        <strain evidence="2">MT106</strain>
    </source>
</reference>
<feature type="compositionally biased region" description="Polar residues" evidence="1">
    <location>
        <begin position="184"/>
        <end position="194"/>
    </location>
</feature>
<evidence type="ECO:0000256" key="1">
    <source>
        <dbReference type="SAM" id="MobiDB-lite"/>
    </source>
</evidence>
<evidence type="ECO:0000313" key="3">
    <source>
        <dbReference type="Proteomes" id="UP000789831"/>
    </source>
</evidence>
<evidence type="ECO:0000313" key="2">
    <source>
        <dbReference type="EMBL" id="CAG8511709.1"/>
    </source>
</evidence>
<feature type="region of interest" description="Disordered" evidence="1">
    <location>
        <begin position="177"/>
        <end position="211"/>
    </location>
</feature>
<feature type="non-terminal residue" evidence="2">
    <location>
        <position position="1"/>
    </location>
</feature>
<protein>
    <submittedName>
        <fullName evidence="2">3348_t:CDS:1</fullName>
    </submittedName>
</protein>
<dbReference type="EMBL" id="CAJVPL010000580">
    <property type="protein sequence ID" value="CAG8511709.1"/>
    <property type="molecule type" value="Genomic_DNA"/>
</dbReference>
<gene>
    <name evidence="2" type="ORF">AGERDE_LOCUS4776</name>
</gene>
<organism evidence="2 3">
    <name type="scientific">Ambispora gerdemannii</name>
    <dbReference type="NCBI Taxonomy" id="144530"/>
    <lineage>
        <taxon>Eukaryota</taxon>
        <taxon>Fungi</taxon>
        <taxon>Fungi incertae sedis</taxon>
        <taxon>Mucoromycota</taxon>
        <taxon>Glomeromycotina</taxon>
        <taxon>Glomeromycetes</taxon>
        <taxon>Archaeosporales</taxon>
        <taxon>Ambisporaceae</taxon>
        <taxon>Ambispora</taxon>
    </lineage>
</organism>
<keyword evidence="3" id="KW-1185">Reference proteome</keyword>
<dbReference type="Proteomes" id="UP000789831">
    <property type="component" value="Unassembled WGS sequence"/>
</dbReference>
<sequence length="211" mass="24498">KHLVAFSDYPVENYHSLIRRQTRETDTPEQLSRTARVINCLRHDNVFRSTFVLTTKYPYCKEDLIGLTNKASIFLLELFADIKNNTGKSKWTKRDKNKVSCHLATLNIDIDQRHLPMAFSSEYPLFDPSEKCHLRNSCKMLQSTSDQSISFPYGHIYHQRCLQYLEHKYTSIGEDDSEVDLSQENEVQSTNNDNGVEDLSKQPLFNLKTSN</sequence>
<accession>A0A9N9F660</accession>
<comment type="caution">
    <text evidence="2">The sequence shown here is derived from an EMBL/GenBank/DDBJ whole genome shotgun (WGS) entry which is preliminary data.</text>
</comment>
<proteinExistence type="predicted"/>
<name>A0A9N9F660_9GLOM</name>
<dbReference type="AlphaFoldDB" id="A0A9N9F660"/>